<reference evidence="1" key="1">
    <citation type="journal article" date="2019" name="bioRxiv">
        <title>The Genome of the Zebra Mussel, Dreissena polymorpha: A Resource for Invasive Species Research.</title>
        <authorList>
            <person name="McCartney M.A."/>
            <person name="Auch B."/>
            <person name="Kono T."/>
            <person name="Mallez S."/>
            <person name="Zhang Y."/>
            <person name="Obille A."/>
            <person name="Becker A."/>
            <person name="Abrahante J.E."/>
            <person name="Garbe J."/>
            <person name="Badalamenti J.P."/>
            <person name="Herman A."/>
            <person name="Mangelson H."/>
            <person name="Liachko I."/>
            <person name="Sullivan S."/>
            <person name="Sone E.D."/>
            <person name="Koren S."/>
            <person name="Silverstein K.A.T."/>
            <person name="Beckman K.B."/>
            <person name="Gohl D.M."/>
        </authorList>
    </citation>
    <scope>NUCLEOTIDE SEQUENCE</scope>
    <source>
        <strain evidence="1">Duluth1</strain>
        <tissue evidence="1">Whole animal</tissue>
    </source>
</reference>
<organism evidence="1 2">
    <name type="scientific">Dreissena polymorpha</name>
    <name type="common">Zebra mussel</name>
    <name type="synonym">Mytilus polymorpha</name>
    <dbReference type="NCBI Taxonomy" id="45954"/>
    <lineage>
        <taxon>Eukaryota</taxon>
        <taxon>Metazoa</taxon>
        <taxon>Spiralia</taxon>
        <taxon>Lophotrochozoa</taxon>
        <taxon>Mollusca</taxon>
        <taxon>Bivalvia</taxon>
        <taxon>Autobranchia</taxon>
        <taxon>Heteroconchia</taxon>
        <taxon>Euheterodonta</taxon>
        <taxon>Imparidentia</taxon>
        <taxon>Neoheterodontei</taxon>
        <taxon>Myida</taxon>
        <taxon>Dreissenoidea</taxon>
        <taxon>Dreissenidae</taxon>
        <taxon>Dreissena</taxon>
    </lineage>
</organism>
<sequence>MFFVGGCSSVVVDSSSSLSELGGCLHILALRAVICSLLVFAGQWWLPPHPRSQSCNMFFVGGCWSVVVAYTSSLSELGGCLHILARRAVICSLKVVAHQWWLPPHPRSQSCNMFFVGGCWSVVVDSSSSLSELQWVGDSSSSLSESCYMFFVGGCSSVVFASTSLLSEL</sequence>
<protein>
    <submittedName>
        <fullName evidence="1">Uncharacterized protein</fullName>
    </submittedName>
</protein>
<dbReference type="Proteomes" id="UP000828390">
    <property type="component" value="Unassembled WGS sequence"/>
</dbReference>
<dbReference type="EMBL" id="JAIWYP010000001">
    <property type="protein sequence ID" value="KAH3886098.1"/>
    <property type="molecule type" value="Genomic_DNA"/>
</dbReference>
<dbReference type="AlphaFoldDB" id="A0A9D4MY65"/>
<keyword evidence="2" id="KW-1185">Reference proteome</keyword>
<proteinExistence type="predicted"/>
<evidence type="ECO:0000313" key="2">
    <source>
        <dbReference type="Proteomes" id="UP000828390"/>
    </source>
</evidence>
<evidence type="ECO:0000313" key="1">
    <source>
        <dbReference type="EMBL" id="KAH3886098.1"/>
    </source>
</evidence>
<accession>A0A9D4MY65</accession>
<name>A0A9D4MY65_DREPO</name>
<reference evidence="1" key="2">
    <citation type="submission" date="2020-11" db="EMBL/GenBank/DDBJ databases">
        <authorList>
            <person name="McCartney M.A."/>
            <person name="Auch B."/>
            <person name="Kono T."/>
            <person name="Mallez S."/>
            <person name="Becker A."/>
            <person name="Gohl D.M."/>
            <person name="Silverstein K.A.T."/>
            <person name="Koren S."/>
            <person name="Bechman K.B."/>
            <person name="Herman A."/>
            <person name="Abrahante J.E."/>
            <person name="Garbe J."/>
        </authorList>
    </citation>
    <scope>NUCLEOTIDE SEQUENCE</scope>
    <source>
        <strain evidence="1">Duluth1</strain>
        <tissue evidence="1">Whole animal</tissue>
    </source>
</reference>
<gene>
    <name evidence="1" type="ORF">DPMN_010099</name>
</gene>
<comment type="caution">
    <text evidence="1">The sequence shown here is derived from an EMBL/GenBank/DDBJ whole genome shotgun (WGS) entry which is preliminary data.</text>
</comment>